<gene>
    <name evidence="1" type="ORF">X798_06437</name>
</gene>
<dbReference type="Proteomes" id="UP000242913">
    <property type="component" value="Unassembled WGS sequence"/>
</dbReference>
<evidence type="ECO:0000313" key="2">
    <source>
        <dbReference type="Proteomes" id="UP000242913"/>
    </source>
</evidence>
<name>A0A238BMD0_9BILA</name>
<accession>A0A238BMD0</accession>
<protein>
    <submittedName>
        <fullName evidence="1">Uncharacterized protein</fullName>
    </submittedName>
</protein>
<proteinExistence type="predicted"/>
<evidence type="ECO:0000313" key="1">
    <source>
        <dbReference type="EMBL" id="OZC06571.1"/>
    </source>
</evidence>
<reference evidence="1 2" key="1">
    <citation type="submission" date="2015-12" db="EMBL/GenBank/DDBJ databases">
        <title>Draft genome of the nematode, Onchocerca flexuosa.</title>
        <authorList>
            <person name="Mitreva M."/>
        </authorList>
    </citation>
    <scope>NUCLEOTIDE SEQUENCE [LARGE SCALE GENOMIC DNA]</scope>
    <source>
        <strain evidence="1">Red Deer</strain>
    </source>
</reference>
<dbReference type="EMBL" id="KZ270087">
    <property type="protein sequence ID" value="OZC06571.1"/>
    <property type="molecule type" value="Genomic_DNA"/>
</dbReference>
<keyword evidence="2" id="KW-1185">Reference proteome</keyword>
<organism evidence="1 2">
    <name type="scientific">Onchocerca flexuosa</name>
    <dbReference type="NCBI Taxonomy" id="387005"/>
    <lineage>
        <taxon>Eukaryota</taxon>
        <taxon>Metazoa</taxon>
        <taxon>Ecdysozoa</taxon>
        <taxon>Nematoda</taxon>
        <taxon>Chromadorea</taxon>
        <taxon>Rhabditida</taxon>
        <taxon>Spirurina</taxon>
        <taxon>Spiruromorpha</taxon>
        <taxon>Filarioidea</taxon>
        <taxon>Onchocercidae</taxon>
        <taxon>Onchocerca</taxon>
    </lineage>
</organism>
<sequence>MICFFSSKLTHSRSQIHLQQQSAVVISNKLFRSVPDEYRMMTTVQSISLTFFSDQMLSFQEQRLLRMTHHR</sequence>
<dbReference type="AlphaFoldDB" id="A0A238BMD0"/>